<evidence type="ECO:0000256" key="1">
    <source>
        <dbReference type="ARBA" id="ARBA00022729"/>
    </source>
</evidence>
<dbReference type="SMART" id="SM01208">
    <property type="entry name" value="G5"/>
    <property type="match status" value="1"/>
</dbReference>
<dbReference type="Pfam" id="PF04294">
    <property type="entry name" value="VanW"/>
    <property type="match status" value="1"/>
</dbReference>
<organism evidence="4 5">
    <name type="scientific">Parvimonas parva</name>
    <dbReference type="NCBI Taxonomy" id="2769485"/>
    <lineage>
        <taxon>Bacteria</taxon>
        <taxon>Bacillati</taxon>
        <taxon>Bacillota</taxon>
        <taxon>Tissierellia</taxon>
        <taxon>Tissierellales</taxon>
        <taxon>Peptoniphilaceae</taxon>
        <taxon>Parvimonas</taxon>
    </lineage>
</organism>
<protein>
    <submittedName>
        <fullName evidence="4">VanW family protein</fullName>
    </submittedName>
</protein>
<dbReference type="Gene3D" id="2.20.230.10">
    <property type="entry name" value="Resuscitation-promoting factor rpfb"/>
    <property type="match status" value="1"/>
</dbReference>
<evidence type="ECO:0000313" key="5">
    <source>
        <dbReference type="Proteomes" id="UP000823123"/>
    </source>
</evidence>
<dbReference type="InterPro" id="IPR011098">
    <property type="entry name" value="G5_dom"/>
</dbReference>
<keyword evidence="5" id="KW-1185">Reference proteome</keyword>
<dbReference type="PANTHER" id="PTHR35788:SF1">
    <property type="entry name" value="EXPORTED PROTEIN"/>
    <property type="match status" value="1"/>
</dbReference>
<comment type="caution">
    <text evidence="4">The sequence shown here is derived from an EMBL/GenBank/DDBJ whole genome shotgun (WGS) entry which is preliminary data.</text>
</comment>
<proteinExistence type="predicted"/>
<accession>A0ABS1CC16</accession>
<feature type="domain" description="G5" evidence="3">
    <location>
        <begin position="378"/>
        <end position="453"/>
    </location>
</feature>
<keyword evidence="2" id="KW-0472">Membrane</keyword>
<dbReference type="Proteomes" id="UP000823123">
    <property type="component" value="Unassembled WGS sequence"/>
</dbReference>
<dbReference type="InterPro" id="IPR022029">
    <property type="entry name" value="YoaR-like_PG-bd"/>
</dbReference>
<dbReference type="InterPro" id="IPR007391">
    <property type="entry name" value="Vancomycin_resist_VanW"/>
</dbReference>
<evidence type="ECO:0000313" key="4">
    <source>
        <dbReference type="EMBL" id="MBK1469067.1"/>
    </source>
</evidence>
<dbReference type="Pfam" id="PF12229">
    <property type="entry name" value="PG_binding_4"/>
    <property type="match status" value="1"/>
</dbReference>
<feature type="transmembrane region" description="Helical" evidence="2">
    <location>
        <begin position="7"/>
        <end position="26"/>
    </location>
</feature>
<evidence type="ECO:0000256" key="2">
    <source>
        <dbReference type="SAM" id="Phobius"/>
    </source>
</evidence>
<keyword evidence="2" id="KW-1133">Transmembrane helix</keyword>
<reference evidence="4 5" key="1">
    <citation type="submission" date="2020-09" db="EMBL/GenBank/DDBJ databases">
        <title>Parvimonas S3374 sp. nov.</title>
        <authorList>
            <person name="Buhl M."/>
        </authorList>
    </citation>
    <scope>NUCLEOTIDE SEQUENCE [LARGE SCALE GENOMIC DNA]</scope>
    <source>
        <strain evidence="4 5">S3374</strain>
    </source>
</reference>
<dbReference type="RefSeq" id="WP_201275923.1">
    <property type="nucleotide sequence ID" value="NZ_JACVDA010000023.1"/>
</dbReference>
<keyword evidence="2" id="KW-0812">Transmembrane</keyword>
<keyword evidence="1" id="KW-0732">Signal</keyword>
<dbReference type="PANTHER" id="PTHR35788">
    <property type="entry name" value="EXPORTED PROTEIN-RELATED"/>
    <property type="match status" value="1"/>
</dbReference>
<evidence type="ECO:0000259" key="3">
    <source>
        <dbReference type="PROSITE" id="PS51109"/>
    </source>
</evidence>
<dbReference type="Pfam" id="PF07501">
    <property type="entry name" value="G5"/>
    <property type="match status" value="1"/>
</dbReference>
<dbReference type="InterPro" id="IPR052913">
    <property type="entry name" value="Glycopeptide_resist_protein"/>
</dbReference>
<gene>
    <name evidence="4" type="ORF">IBJ83_07100</name>
</gene>
<name>A0ABS1CC16_9FIRM</name>
<sequence length="464" mass="52488">MKKYLKIFIIFGILLIVAGVSIYFYINRYPLRNASGNTKSLTKEEILSYDKFYEGISINNIDLKDLTKEEAINKIKENLQVEDKFTFKYNDYVKNFIPKDIEFSYDYENLVNEAFKLGRSGNAEERIETLKNLLANPKNFEVKSSYNLEKLNEIIKEVSEKLNSEPVDEKIDFSKEKASVIDGKLGIKVETEKIINNFKAIPVKFNLEIPVSVTEYKKLDRNLVSSIKGVIGEATTKFDYQPNRNTNIKIAANKMNEFVVNPGETFSFANVLGEVSSSTGYKPAGTFVNDKVVDSIGGGICQVSSTLYQALVKSDLKIVERNQHSMRVAYCTIGLDAMYYAGSSDLKFKNNFDFPIIIKSYVSNGSLTFKIFGDTDKKNYKISLFTSGVSTIPMPIEEIEDPELPEGEKVIVEKGFNGYRGSSYIKRGNGEAVLLNSDYYKPKKQVVKVGTKKEPTEEKENEND</sequence>
<dbReference type="PROSITE" id="PS51109">
    <property type="entry name" value="G5"/>
    <property type="match status" value="1"/>
</dbReference>
<dbReference type="EMBL" id="JACVDA010000023">
    <property type="protein sequence ID" value="MBK1469067.1"/>
    <property type="molecule type" value="Genomic_DNA"/>
</dbReference>